<evidence type="ECO:0000313" key="2">
    <source>
        <dbReference type="Proteomes" id="UP000184079"/>
    </source>
</evidence>
<dbReference type="Proteomes" id="UP000184079">
    <property type="component" value="Unassembled WGS sequence"/>
</dbReference>
<keyword evidence="2" id="KW-1185">Reference proteome</keyword>
<evidence type="ECO:0000313" key="1">
    <source>
        <dbReference type="EMBL" id="SHH32244.1"/>
    </source>
</evidence>
<name>A0A1M5S1A6_9BACI</name>
<proteinExistence type="predicted"/>
<accession>A0A1M5S1A6</accession>
<gene>
    <name evidence="1" type="ORF">SAMN05421807_10616</name>
</gene>
<organism evidence="1 2">
    <name type="scientific">Virgibacillus chiguensis</name>
    <dbReference type="NCBI Taxonomy" id="411959"/>
    <lineage>
        <taxon>Bacteria</taxon>
        <taxon>Bacillati</taxon>
        <taxon>Bacillota</taxon>
        <taxon>Bacilli</taxon>
        <taxon>Bacillales</taxon>
        <taxon>Bacillaceae</taxon>
        <taxon>Virgibacillus</taxon>
    </lineage>
</organism>
<sequence length="93" mass="11162">MADGLKELAVAQDQATNKALQYSTLEENNHNSIERGSWLLRFMEFQFMPHPPLYWRIQQLCKEENWKSTRKAWLIARIKESLPDFFQHKRVNL</sequence>
<dbReference type="EMBL" id="FQXD01000006">
    <property type="protein sequence ID" value="SHH32244.1"/>
    <property type="molecule type" value="Genomic_DNA"/>
</dbReference>
<protein>
    <submittedName>
        <fullName evidence="1">Uncharacterized protein</fullName>
    </submittedName>
</protein>
<reference evidence="2" key="1">
    <citation type="submission" date="2016-11" db="EMBL/GenBank/DDBJ databases">
        <authorList>
            <person name="Varghese N."/>
            <person name="Submissions S."/>
        </authorList>
    </citation>
    <scope>NUCLEOTIDE SEQUENCE [LARGE SCALE GENOMIC DNA]</scope>
    <source>
        <strain evidence="2">CGMCC 1.6496</strain>
    </source>
</reference>
<dbReference type="AlphaFoldDB" id="A0A1M5S1A6"/>